<keyword evidence="3" id="KW-1185">Reference proteome</keyword>
<feature type="transmembrane region" description="Helical" evidence="1">
    <location>
        <begin position="56"/>
        <end position="75"/>
    </location>
</feature>
<evidence type="ECO:0000313" key="2">
    <source>
        <dbReference type="EMBL" id="AOS62302.1"/>
    </source>
</evidence>
<evidence type="ECO:0000313" key="3">
    <source>
        <dbReference type="Proteomes" id="UP000095210"/>
    </source>
</evidence>
<evidence type="ECO:0000256" key="1">
    <source>
        <dbReference type="SAM" id="Phobius"/>
    </source>
</evidence>
<feature type="transmembrane region" description="Helical" evidence="1">
    <location>
        <begin position="20"/>
        <end position="44"/>
    </location>
</feature>
<accession>A0AAC9HN73</accession>
<keyword evidence="1" id="KW-0812">Transmembrane</keyword>
<keyword evidence="1" id="KW-0472">Membrane</keyword>
<gene>
    <name evidence="2" type="ORF">TL08_07420</name>
</gene>
<protein>
    <submittedName>
        <fullName evidence="2">Uncharacterized protein</fullName>
    </submittedName>
</protein>
<dbReference type="EMBL" id="CP014859">
    <property type="protein sequence ID" value="AOS62302.1"/>
    <property type="molecule type" value="Genomic_DNA"/>
</dbReference>
<organism evidence="2 3">
    <name type="scientific">Actinoalloteichus hymeniacidonis</name>
    <dbReference type="NCBI Taxonomy" id="340345"/>
    <lineage>
        <taxon>Bacteria</taxon>
        <taxon>Bacillati</taxon>
        <taxon>Actinomycetota</taxon>
        <taxon>Actinomycetes</taxon>
        <taxon>Pseudonocardiales</taxon>
        <taxon>Pseudonocardiaceae</taxon>
        <taxon>Actinoalloteichus</taxon>
    </lineage>
</organism>
<keyword evidence="1" id="KW-1133">Transmembrane helix</keyword>
<dbReference type="AlphaFoldDB" id="A0AAC9HN73"/>
<reference evidence="3" key="1">
    <citation type="submission" date="2016-03" db="EMBL/GenBank/DDBJ databases">
        <title>Complete genome sequence of the type strain Actinoalloteichus hymeniacidonis DSM 45092.</title>
        <authorList>
            <person name="Schaffert L."/>
            <person name="Albersmeier A."/>
            <person name="Winkler A."/>
            <person name="Kalinowski J."/>
            <person name="Zotchev S."/>
            <person name="Ruckert C."/>
        </authorList>
    </citation>
    <scope>NUCLEOTIDE SEQUENCE [LARGE SCALE GENOMIC DNA]</scope>
    <source>
        <strain evidence="3">HPA177(T) (DSM 45092(T))</strain>
    </source>
</reference>
<dbReference type="Proteomes" id="UP000095210">
    <property type="component" value="Chromosome"/>
</dbReference>
<dbReference type="KEGG" id="ahm:TL08_07420"/>
<sequence>MTEQDARGVQVHRGAGLFDLRWILALLFAIYGAVLTIIGIGFTSEADVIKAAGIQINLWAGLGMLLMSLLFAVWARLRPVVVDPSVIEHHDTDKH</sequence>
<dbReference type="RefSeq" id="WP_069847625.1">
    <property type="nucleotide sequence ID" value="NZ_CP014859.1"/>
</dbReference>
<proteinExistence type="predicted"/>
<name>A0AAC9HN73_9PSEU</name>